<geneLocation type="plasmid" evidence="2 3">
    <name>P2</name>
</geneLocation>
<evidence type="ECO:0000313" key="3">
    <source>
        <dbReference type="Proteomes" id="UP000007575"/>
    </source>
</evidence>
<protein>
    <submittedName>
        <fullName evidence="2">Uncharacterized protein</fullName>
    </submittedName>
</protein>
<reference evidence="2 3" key="1">
    <citation type="journal article" date="2012" name="PLoS ONE">
        <title>Genome sequence and transcriptome analysis of the radioresistant bacterium Deinococcus gobiensis: insights into the extreme environmental adaptations.</title>
        <authorList>
            <person name="Yuan M."/>
            <person name="Chen M."/>
            <person name="Zhang W."/>
            <person name="Lu W."/>
            <person name="Wang J."/>
            <person name="Yang M."/>
            <person name="Zhao P."/>
            <person name="Tang R."/>
            <person name="Li X."/>
            <person name="Hao Y."/>
            <person name="Zhou Z."/>
            <person name="Zhan Y."/>
            <person name="Yu H."/>
            <person name="Teng C."/>
            <person name="Yan Y."/>
            <person name="Ping S."/>
            <person name="Wang Y."/>
            <person name="Lin M."/>
        </authorList>
    </citation>
    <scope>NUCLEOTIDE SEQUENCE [LARGE SCALE GENOMIC DNA]</scope>
    <source>
        <strain evidence="3">DSM 21396 / JCM 16679 / CGMCC 1.7299 / I-0</strain>
        <plasmid evidence="2">P2</plasmid>
    </source>
</reference>
<dbReference type="KEGG" id="dgo:DGo_PB0148"/>
<keyword evidence="3" id="KW-1185">Reference proteome</keyword>
<dbReference type="OrthoDB" id="63309at2"/>
<dbReference type="AlphaFoldDB" id="H8H1M0"/>
<sequence length="243" mass="27440">MLDPQLKADLLLMVRTHRVSAYDLARGLLDILGLASFETAVQALPTSCPKTLRRIFSQGVPMCRSDLPKEAQEHRDTLEMDVNLTALAGQAKVDATQALSAVLRYGNPIARVMGVLEDIRALVRHDCRVFNPTGLFVRLMRSGEDVRLPARVRARREVQQERDPQEPLPLPCLGEWVKYQGDWLIVEAILERKIRLYAPPGRHYHYFVANADTDVPFEQARALPRRATPPEERPSARMAVTVT</sequence>
<accession>H8H1M0</accession>
<dbReference type="RefSeq" id="WP_014686513.1">
    <property type="nucleotide sequence ID" value="NC_017791.1"/>
</dbReference>
<dbReference type="PATRIC" id="fig|745776.4.peg.3526"/>
<proteinExistence type="predicted"/>
<keyword evidence="2" id="KW-0614">Plasmid</keyword>
<name>H8H1M0_DEIGI</name>
<dbReference type="Proteomes" id="UP000007575">
    <property type="component" value="Plasmid P2"/>
</dbReference>
<feature type="region of interest" description="Disordered" evidence="1">
    <location>
        <begin position="224"/>
        <end position="243"/>
    </location>
</feature>
<evidence type="ECO:0000313" key="2">
    <source>
        <dbReference type="EMBL" id="AFD27417.1"/>
    </source>
</evidence>
<organism evidence="2 3">
    <name type="scientific">Deinococcus gobiensis (strain DSM 21396 / JCM 16679 / CGMCC 1.7299 / I-0)</name>
    <dbReference type="NCBI Taxonomy" id="745776"/>
    <lineage>
        <taxon>Bacteria</taxon>
        <taxon>Thermotogati</taxon>
        <taxon>Deinococcota</taxon>
        <taxon>Deinococci</taxon>
        <taxon>Deinococcales</taxon>
        <taxon>Deinococcaceae</taxon>
        <taxon>Deinococcus</taxon>
    </lineage>
</organism>
<gene>
    <name evidence="2" type="ordered locus">DGo_PB0148</name>
</gene>
<evidence type="ECO:0000256" key="1">
    <source>
        <dbReference type="SAM" id="MobiDB-lite"/>
    </source>
</evidence>
<dbReference type="EMBL" id="CP002193">
    <property type="protein sequence ID" value="AFD27417.1"/>
    <property type="molecule type" value="Genomic_DNA"/>
</dbReference>
<dbReference type="HOGENOM" id="CLU_1141098_0_0_0"/>